<dbReference type="PANTHER" id="PTHR34606">
    <property type="entry name" value="BON DOMAIN-CONTAINING PROTEIN"/>
    <property type="match status" value="1"/>
</dbReference>
<dbReference type="InterPro" id="IPR014004">
    <property type="entry name" value="Transpt-assoc_nodulatn_dom_bac"/>
</dbReference>
<evidence type="ECO:0000256" key="5">
    <source>
        <dbReference type="ARBA" id="ARBA00070588"/>
    </source>
</evidence>
<dbReference type="Pfam" id="PF04972">
    <property type="entry name" value="BON"/>
    <property type="match status" value="1"/>
</dbReference>
<evidence type="ECO:0000259" key="7">
    <source>
        <dbReference type="PROSITE" id="PS50914"/>
    </source>
</evidence>
<keyword evidence="2 6" id="KW-0732">Signal</keyword>
<dbReference type="Proteomes" id="UP000444316">
    <property type="component" value="Unassembled WGS sequence"/>
</dbReference>
<comment type="caution">
    <text evidence="8">The sequence shown here is derived from an EMBL/GenBank/DDBJ whole genome shotgun (WGS) entry which is preliminary data.</text>
</comment>
<protein>
    <recommendedName>
        <fullName evidence="5">Osmotically-inducible protein Y</fullName>
    </recommendedName>
</protein>
<proteinExistence type="predicted"/>
<evidence type="ECO:0000256" key="3">
    <source>
        <dbReference type="ARBA" id="ARBA00022737"/>
    </source>
</evidence>
<reference evidence="8" key="1">
    <citation type="submission" date="2019-12" db="EMBL/GenBank/DDBJ databases">
        <title>Novel species isolated from a subtropical stream in China.</title>
        <authorList>
            <person name="Lu H."/>
        </authorList>
    </citation>
    <scope>NUCLEOTIDE SEQUENCE [LARGE SCALE GENOMIC DNA]</scope>
    <source>
        <strain evidence="8">FT93W</strain>
    </source>
</reference>
<dbReference type="PANTHER" id="PTHR34606:SF16">
    <property type="entry name" value="BON DOMAIN-CONTAINING PROTEIN"/>
    <property type="match status" value="1"/>
</dbReference>
<keyword evidence="9" id="KW-1185">Reference proteome</keyword>
<dbReference type="AlphaFoldDB" id="A0A845HX78"/>
<dbReference type="InterPro" id="IPR051686">
    <property type="entry name" value="Lipoprotein_DolP"/>
</dbReference>
<dbReference type="InterPro" id="IPR007055">
    <property type="entry name" value="BON_dom"/>
</dbReference>
<dbReference type="RefSeq" id="WP_161033879.1">
    <property type="nucleotide sequence ID" value="NZ_WWCL01000001.1"/>
</dbReference>
<evidence type="ECO:0000313" key="9">
    <source>
        <dbReference type="Proteomes" id="UP000444316"/>
    </source>
</evidence>
<evidence type="ECO:0000256" key="2">
    <source>
        <dbReference type="ARBA" id="ARBA00022729"/>
    </source>
</evidence>
<comment type="subcellular location">
    <subcellularLocation>
        <location evidence="1">Periplasm</location>
    </subcellularLocation>
</comment>
<feature type="chain" id="PRO_5032850107" description="Osmotically-inducible protein Y" evidence="6">
    <location>
        <begin position="22"/>
        <end position="237"/>
    </location>
</feature>
<gene>
    <name evidence="8" type="ORF">GTP23_03490</name>
</gene>
<name>A0A845HX78_9BURK</name>
<evidence type="ECO:0000256" key="6">
    <source>
        <dbReference type="SAM" id="SignalP"/>
    </source>
</evidence>
<keyword evidence="4" id="KW-0574">Periplasm</keyword>
<feature type="domain" description="BON" evidence="7">
    <location>
        <begin position="170"/>
        <end position="237"/>
    </location>
</feature>
<dbReference type="FunFam" id="3.30.1340.30:FF:000001">
    <property type="entry name" value="Molecular chaperone OsmY"/>
    <property type="match status" value="1"/>
</dbReference>
<dbReference type="GO" id="GO:0042597">
    <property type="term" value="C:periplasmic space"/>
    <property type="evidence" value="ECO:0007669"/>
    <property type="project" value="UniProtKB-SubCell"/>
</dbReference>
<dbReference type="SMART" id="SM00749">
    <property type="entry name" value="BON"/>
    <property type="match status" value="1"/>
</dbReference>
<dbReference type="EMBL" id="WWCL01000001">
    <property type="protein sequence ID" value="MYN44131.1"/>
    <property type="molecule type" value="Genomic_DNA"/>
</dbReference>
<dbReference type="PROSITE" id="PS50914">
    <property type="entry name" value="BON"/>
    <property type="match status" value="1"/>
</dbReference>
<dbReference type="Gene3D" id="3.30.1340.30">
    <property type="match status" value="1"/>
</dbReference>
<evidence type="ECO:0000313" key="8">
    <source>
        <dbReference type="EMBL" id="MYN44131.1"/>
    </source>
</evidence>
<evidence type="ECO:0000256" key="4">
    <source>
        <dbReference type="ARBA" id="ARBA00022764"/>
    </source>
</evidence>
<keyword evidence="3" id="KW-0677">Repeat</keyword>
<accession>A0A845HX78</accession>
<feature type="signal peptide" evidence="6">
    <location>
        <begin position="1"/>
        <end position="21"/>
    </location>
</feature>
<organism evidence="8 9">
    <name type="scientific">Duganella fentianensis</name>
    <dbReference type="NCBI Taxonomy" id="2692177"/>
    <lineage>
        <taxon>Bacteria</taxon>
        <taxon>Pseudomonadati</taxon>
        <taxon>Pseudomonadota</taxon>
        <taxon>Betaproteobacteria</taxon>
        <taxon>Burkholderiales</taxon>
        <taxon>Oxalobacteraceae</taxon>
        <taxon>Telluria group</taxon>
        <taxon>Duganella</taxon>
    </lineage>
</organism>
<sequence>MNKLLLLVLATATSASFAASAPNNDTVAYKNATQKAAAEYKSAKDACDAQSGTGKDVCIETAKVARANSEAQAAMQYRNDKKTIQKAQTEVADANYNLAKARCAPMSGADKSGCLDTAKSAHVAAINDAKEGRQMADAAQTGIDCSNMTGADKVGCETRSKTAQARDTMADTMITTKVKTELLAEPSLKSLDVHVETTNGTVMLSGFVPSQAEVDKAVDVARNVKGVNKVQSSLRIK</sequence>
<evidence type="ECO:0000256" key="1">
    <source>
        <dbReference type="ARBA" id="ARBA00004418"/>
    </source>
</evidence>